<dbReference type="EMBL" id="CP016171">
    <property type="protein sequence ID" value="ANN70263.1"/>
    <property type="molecule type" value="Genomic_DNA"/>
</dbReference>
<dbReference type="PIRSF" id="PIRSF033093">
    <property type="entry name" value="UCP_ML1119"/>
    <property type="match status" value="1"/>
</dbReference>
<proteinExistence type="predicted"/>
<dbReference type="Proteomes" id="UP000091897">
    <property type="component" value="Chromosome"/>
</dbReference>
<accession>A0A193FDK5</accession>
<evidence type="ECO:0000256" key="2">
    <source>
        <dbReference type="ARBA" id="ARBA00022801"/>
    </source>
</evidence>
<feature type="domain" description="Calcineurin-like phosphoesterase" evidence="4">
    <location>
        <begin position="3"/>
        <end position="114"/>
    </location>
</feature>
<dbReference type="PANTHER" id="PTHR30337:SF0">
    <property type="entry name" value="NUCLEASE SBCCD SUBUNIT D"/>
    <property type="match status" value="1"/>
</dbReference>
<dbReference type="KEGG" id="bbro:BAU06_01925"/>
<organism evidence="6 8">
    <name type="scientific">Bordetella bronchialis</name>
    <dbReference type="NCBI Taxonomy" id="463025"/>
    <lineage>
        <taxon>Bacteria</taxon>
        <taxon>Pseudomonadati</taxon>
        <taxon>Pseudomonadota</taxon>
        <taxon>Betaproteobacteria</taxon>
        <taxon>Burkholderiales</taxon>
        <taxon>Alcaligenaceae</taxon>
        <taxon>Bordetella</taxon>
    </lineage>
</organism>
<evidence type="ECO:0000313" key="6">
    <source>
        <dbReference type="EMBL" id="ANN70263.1"/>
    </source>
</evidence>
<dbReference type="SUPFAM" id="SSF56300">
    <property type="entry name" value="Metallo-dependent phosphatases"/>
    <property type="match status" value="1"/>
</dbReference>
<evidence type="ECO:0000256" key="3">
    <source>
        <dbReference type="ARBA" id="ARBA00022839"/>
    </source>
</evidence>
<protein>
    <submittedName>
        <fullName evidence="6">Metallophosphatase</fullName>
    </submittedName>
</protein>
<evidence type="ECO:0000256" key="1">
    <source>
        <dbReference type="ARBA" id="ARBA00022722"/>
    </source>
</evidence>
<evidence type="ECO:0000313" key="5">
    <source>
        <dbReference type="EMBL" id="ANN65229.1"/>
    </source>
</evidence>
<evidence type="ECO:0000313" key="8">
    <source>
        <dbReference type="Proteomes" id="UP000092213"/>
    </source>
</evidence>
<dbReference type="InterPro" id="IPR041796">
    <property type="entry name" value="Mre11_N"/>
</dbReference>
<dbReference type="Proteomes" id="UP000092213">
    <property type="component" value="Chromosome"/>
</dbReference>
<dbReference type="STRING" id="463025.BAU08_01920"/>
<dbReference type="InterPro" id="IPR050535">
    <property type="entry name" value="DNA_Repair-Maintenance_Comp"/>
</dbReference>
<dbReference type="Pfam" id="PF00149">
    <property type="entry name" value="Metallophos"/>
    <property type="match status" value="1"/>
</dbReference>
<keyword evidence="2" id="KW-0378">Hydrolase</keyword>
<dbReference type="RefSeq" id="WP_066343721.1">
    <property type="nucleotide sequence ID" value="NZ_CBCSFJ010000014.1"/>
</dbReference>
<dbReference type="InterPro" id="IPR004843">
    <property type="entry name" value="Calcineurin-like_PHP"/>
</dbReference>
<evidence type="ECO:0000313" key="7">
    <source>
        <dbReference type="Proteomes" id="UP000091897"/>
    </source>
</evidence>
<dbReference type="CDD" id="cd00840">
    <property type="entry name" value="MPP_Mre11_N"/>
    <property type="match status" value="1"/>
</dbReference>
<name>A0A193FDK5_9BORD</name>
<evidence type="ECO:0000259" key="4">
    <source>
        <dbReference type="Pfam" id="PF00149"/>
    </source>
</evidence>
<dbReference type="PANTHER" id="PTHR30337">
    <property type="entry name" value="COMPONENT OF ATP-DEPENDENT DSDNA EXONUCLEASE"/>
    <property type="match status" value="1"/>
</dbReference>
<dbReference type="InterPro" id="IPR014577">
    <property type="entry name" value="UCP033093_metalloPase"/>
</dbReference>
<dbReference type="InterPro" id="IPR029052">
    <property type="entry name" value="Metallo-depent_PP-like"/>
</dbReference>
<gene>
    <name evidence="5" type="ORF">BAU06_01925</name>
    <name evidence="6" type="ORF">BAU08_01920</name>
</gene>
<dbReference type="AlphaFoldDB" id="A0A193FDK5"/>
<dbReference type="Gene3D" id="3.60.21.10">
    <property type="match status" value="1"/>
</dbReference>
<dbReference type="EMBL" id="CP016170">
    <property type="protein sequence ID" value="ANN65229.1"/>
    <property type="molecule type" value="Genomic_DNA"/>
</dbReference>
<dbReference type="GO" id="GO:0004527">
    <property type="term" value="F:exonuclease activity"/>
    <property type="evidence" value="ECO:0007669"/>
    <property type="project" value="UniProtKB-KW"/>
</dbReference>
<keyword evidence="1" id="KW-0540">Nuclease</keyword>
<reference evidence="7 8" key="1">
    <citation type="submission" date="2016-06" db="EMBL/GenBank/DDBJ databases">
        <title>Complete genome sequences of Bordetella bronchialis and Bordetella flabilis.</title>
        <authorList>
            <person name="LiPuma J.J."/>
            <person name="Spilker T."/>
        </authorList>
    </citation>
    <scope>NUCLEOTIDE SEQUENCE [LARGE SCALE GENOMIC DNA]</scope>
    <source>
        <strain evidence="6 8">AU17976</strain>
        <strain evidence="5 7">AU3182</strain>
    </source>
</reference>
<sequence>MVRFLHTSDWQIGKLFGQFDPDDAAILADARFQVVERLADAANAHRMDMVLVAGDVFDAQTVSDRTVHRLFNAMGAYRGPWVLIPGNHDAALSESVWTRAARLGAIPPHVHVCLSPEPLELREQGVAILPAPLTQRNTYIDLTEWFADAQTAPGLLRIGMAHGSVQGILAEDIDSPNPIAADRAARARLDYLALGDWHGCRRIDDRTWYSGTPETDRFRGNTSGQALRVQLDGPGAAPVVTPFACGAYRWRDETLQFRVASDVDHALQHLAALGAKDVMQLACAGQVDLEGYRRLEQAIGQARGVTRALLADLSALTLQPTEHDMENLRADGYVGEVIAALRGAQDGPDGEIARDALAVLAGILDRRAAPAAAPGGDAP</sequence>
<keyword evidence="3" id="KW-0269">Exonuclease</keyword>
<keyword evidence="7" id="KW-1185">Reference proteome</keyword>
<dbReference type="OrthoDB" id="9773856at2"/>